<keyword evidence="1" id="KW-0808">Transferase</keyword>
<dbReference type="PANTHER" id="PTHR23079:SF55">
    <property type="entry name" value="RNA-DIRECTED RNA POLYMERASE"/>
    <property type="match status" value="1"/>
</dbReference>
<gene>
    <name evidence="5" type="ORF">PAN0_019d5752</name>
</gene>
<organism evidence="5">
    <name type="scientific">Pseudozyma antarctica</name>
    <name type="common">Yeast</name>
    <name type="synonym">Candida antarctica</name>
    <dbReference type="NCBI Taxonomy" id="84753"/>
    <lineage>
        <taxon>Eukaryota</taxon>
        <taxon>Fungi</taxon>
        <taxon>Dikarya</taxon>
        <taxon>Basidiomycota</taxon>
        <taxon>Ustilaginomycotina</taxon>
        <taxon>Ustilaginomycetes</taxon>
        <taxon>Ustilaginales</taxon>
        <taxon>Ustilaginaceae</taxon>
        <taxon>Moesziomyces</taxon>
    </lineage>
</organism>
<dbReference type="PANTHER" id="PTHR23079">
    <property type="entry name" value="RNA-DEPENDENT RNA POLYMERASE"/>
    <property type="match status" value="1"/>
</dbReference>
<keyword evidence="6" id="KW-1185">Reference proteome</keyword>
<keyword evidence="2" id="KW-0175">Coiled coil</keyword>
<reference evidence="5" key="1">
    <citation type="submission" date="2014-07" db="EMBL/GenBank/DDBJ databases">
        <title>Draft genome sequence of the yeast Pseudozyma antarctica JCM 10317 known as a producer of lipase B which used in a wide range of industrial applications.</title>
        <authorList>
            <person name="Morita T."/>
            <person name="Saika A."/>
            <person name="Koike H."/>
        </authorList>
    </citation>
    <scope>NUCLEOTIDE SEQUENCE</scope>
    <source>
        <strain evidence="5">JCM 10317</strain>
    </source>
</reference>
<feature type="domain" description="RDRP core" evidence="4">
    <location>
        <begin position="452"/>
        <end position="1056"/>
    </location>
</feature>
<dbReference type="GO" id="GO:0003723">
    <property type="term" value="F:RNA binding"/>
    <property type="evidence" value="ECO:0007669"/>
    <property type="project" value="UniProtKB-KW"/>
</dbReference>
<dbReference type="Pfam" id="PF05183">
    <property type="entry name" value="RdRP"/>
    <property type="match status" value="1"/>
</dbReference>
<evidence type="ECO:0000313" key="5">
    <source>
        <dbReference type="EMBL" id="GAK67524.1"/>
    </source>
</evidence>
<dbReference type="GO" id="GO:0030422">
    <property type="term" value="P:siRNA processing"/>
    <property type="evidence" value="ECO:0007669"/>
    <property type="project" value="TreeGrafter"/>
</dbReference>
<evidence type="ECO:0000313" key="6">
    <source>
        <dbReference type="Proteomes" id="UP000053758"/>
    </source>
</evidence>
<dbReference type="EMBL" id="DF830086">
    <property type="protein sequence ID" value="GAK67524.1"/>
    <property type="molecule type" value="Genomic_DNA"/>
</dbReference>
<dbReference type="HOGENOM" id="CLU_001366_2_1_1"/>
<dbReference type="InterPro" id="IPR007855">
    <property type="entry name" value="RDRP"/>
</dbReference>
<sequence length="1459" mass="163426">MEIQIQRIDPWVTEEDLYREVAAALHNPPVRIPGQGLTNFHLLLPKTQKQGRHRGYAFLTIAEVSTASALMEYCSTERKRRPLLIVRDGKANALKLIPNGFGKENIIRELLSFPFEDWDARRTRLHGGAQRRRNVEPSDSQSDEDAHAFALTARQAPTPPQIASRTTYVRTQTLRPQQPRKRIEPVKIQGAWSVVQFGVICEDGSFSIEDFDSPPSPLPSGFDIKSQTLCFGDKDNSIRILFNNIVSWSIDHTHKALCFELEDPATFIRQGRNSCVFDFINHIDREEHIRDRTRYRIRLIGCNFRALPQEGRQPARDPRAIVRRNLTEPKFFEAAGQFCANTDLKVAYQLDKLIRNGLYSPTVLNILKQSTQRLIKSYGIDFAARVFESLAAASRQEQVRDRKTKCLLGSTKLEERIETEEKRLKRQDAAQADLLEEQTNSAATAHVYHVTITPTRVLLDGPFMDASNRVLRMFPDFGSHFVRVAFCDEDGDRFPVSRHDLDGIDSESFVRERIGDPLKYGIAIAGRKFEALAWSGSGLGSHHCWFVTAFTDKVGKLWDAERIRQALGNFRSIDRYPARLGARLSQAFSATSSSITIENDWVEIIPDELSNAQMPSNGPERDRKYYLLTDGVGQISKSLLDEIWHALCETRGMRREWRLSQQDPKRIPSAIQFRCGGAKGVLCLNPTLKGKKMIMRESMIKFSAPKHRELEVAAHSFSPLPARLNRPLINALEDLGVKDDVFLNLQASAVESAQEARKSFKRASQLMGSFAMSDAAEMHKLFRRLDSVIGMRPDELDPDSILHRLCTIVIAAALGDLKRKARIPVQGCTLIGVVDEFNFLDRGQIFAQVNDRDQDEFRIVEGKVMVGRSPTIHPGDVRVVNAVKPPPGHPLLQLRNVIVFSKSPFGLPLQSILSGGDLDGDIYTIYEDKDLFPTRTESPGQYKAVPPRSLARPCTFEDLADFFVDYVINDQVGLVSTLHLHIADTSPLHSLDPDCIKLAQLHAKAVDYRKTGQAVHRRDVPMPPFNSPRPDFLAQRPAGPGIYSSTRALGKLFRAIPEQSTDTPYGNQPAWSRGETSQSALSRILKQPGKSDDIVLILTTLAEKFPQIKPKGLRLVQMQVQFRPLLESFVYHLSRLAAWIPESRIEAEWLSEEEILIGTQVMATKAKQLKRRQERLTASTAELFPILRSQLQLIADDDNVATSTIRPAGDDSLDATRAGAKGKGKGGAAGDGVPHFSGHVELRKAPIRTRTVVVDGERVVVHERADRRNESSPWSDGEEDYELNQRMVDMKVSNPRKAGAIRAAKNGASSNRLTGVTPGSSSGNGGANGRINGKGKGKAKGNSNGNHTGGRNGNTRHKNKNRALATTEPELYNRFYNTDEEESDEIWDDEIDGIPIAALKGDDRARRHRRKELQHLYAACYLGATEQSARHYGGNTFAVIALSCLLERLEEHQMNGRVF</sequence>
<protein>
    <recommendedName>
        <fullName evidence="1">RNA-dependent RNA polymerase</fullName>
        <ecNumber evidence="1">2.7.7.48</ecNumber>
    </recommendedName>
</protein>
<accession>A0A081CLH8</accession>
<name>A0A081CLH8_PSEA2</name>
<evidence type="ECO:0000256" key="3">
    <source>
        <dbReference type="SAM" id="MobiDB-lite"/>
    </source>
</evidence>
<keyword evidence="1" id="KW-0548">Nucleotidyltransferase</keyword>
<comment type="catalytic activity">
    <reaction evidence="1">
        <text>RNA(n) + a ribonucleoside 5'-triphosphate = RNA(n+1) + diphosphate</text>
        <dbReference type="Rhea" id="RHEA:21248"/>
        <dbReference type="Rhea" id="RHEA-COMP:14527"/>
        <dbReference type="Rhea" id="RHEA-COMP:17342"/>
        <dbReference type="ChEBI" id="CHEBI:33019"/>
        <dbReference type="ChEBI" id="CHEBI:61557"/>
        <dbReference type="ChEBI" id="CHEBI:140395"/>
        <dbReference type="EC" id="2.7.7.48"/>
    </reaction>
</comment>
<dbReference type="InterPro" id="IPR057596">
    <property type="entry name" value="RDRP_core"/>
</dbReference>
<comment type="similarity">
    <text evidence="1">Belongs to the RdRP family.</text>
</comment>
<feature type="compositionally biased region" description="Polar residues" evidence="3">
    <location>
        <begin position="1307"/>
        <end position="1318"/>
    </location>
</feature>
<proteinExistence type="inferred from homology"/>
<dbReference type="GO" id="GO:0031380">
    <property type="term" value="C:nuclear RNA-directed RNA polymerase complex"/>
    <property type="evidence" value="ECO:0007669"/>
    <property type="project" value="TreeGrafter"/>
</dbReference>
<feature type="coiled-coil region" evidence="2">
    <location>
        <begin position="410"/>
        <end position="437"/>
    </location>
</feature>
<dbReference type="GO" id="GO:0003968">
    <property type="term" value="F:RNA-directed RNA polymerase activity"/>
    <property type="evidence" value="ECO:0007669"/>
    <property type="project" value="UniProtKB-KW"/>
</dbReference>
<keyword evidence="1" id="KW-0696">RNA-directed RNA polymerase</keyword>
<feature type="region of interest" description="Disordered" evidence="3">
    <location>
        <begin position="127"/>
        <end position="146"/>
    </location>
</feature>
<feature type="region of interest" description="Disordered" evidence="3">
    <location>
        <begin position="1205"/>
        <end position="1237"/>
    </location>
</feature>
<dbReference type="EC" id="2.7.7.48" evidence="1"/>
<dbReference type="RefSeq" id="XP_014654172.1">
    <property type="nucleotide sequence ID" value="XM_014798686.1"/>
</dbReference>
<dbReference type="Proteomes" id="UP000053758">
    <property type="component" value="Unassembled WGS sequence"/>
</dbReference>
<keyword evidence="1" id="KW-0694">RNA-binding</keyword>
<dbReference type="GeneID" id="26306632"/>
<evidence type="ECO:0000256" key="1">
    <source>
        <dbReference type="RuleBase" id="RU363098"/>
    </source>
</evidence>
<feature type="region of interest" description="Disordered" evidence="3">
    <location>
        <begin position="1302"/>
        <end position="1362"/>
    </location>
</feature>
<feature type="compositionally biased region" description="Gly residues" evidence="3">
    <location>
        <begin position="1322"/>
        <end position="1332"/>
    </location>
</feature>
<evidence type="ECO:0000256" key="2">
    <source>
        <dbReference type="SAM" id="Coils"/>
    </source>
</evidence>
<evidence type="ECO:0000259" key="4">
    <source>
        <dbReference type="Pfam" id="PF05183"/>
    </source>
</evidence>